<gene>
    <name evidence="1" type="ORF">B2A_11736</name>
</gene>
<reference evidence="1" key="1">
    <citation type="submission" date="2013-08" db="EMBL/GenBank/DDBJ databases">
        <authorList>
            <person name="Mendez C."/>
            <person name="Richter M."/>
            <person name="Ferrer M."/>
            <person name="Sanchez J."/>
        </authorList>
    </citation>
    <scope>NUCLEOTIDE SEQUENCE</scope>
</reference>
<organism evidence="1">
    <name type="scientific">mine drainage metagenome</name>
    <dbReference type="NCBI Taxonomy" id="410659"/>
    <lineage>
        <taxon>unclassified sequences</taxon>
        <taxon>metagenomes</taxon>
        <taxon>ecological metagenomes</taxon>
    </lineage>
</organism>
<evidence type="ECO:0000313" key="1">
    <source>
        <dbReference type="EMBL" id="EQD37873.1"/>
    </source>
</evidence>
<reference evidence="1" key="2">
    <citation type="journal article" date="2014" name="ISME J.">
        <title>Microbial stratification in low pH oxic and suboxic macroscopic growths along an acid mine drainage.</title>
        <authorList>
            <person name="Mendez-Garcia C."/>
            <person name="Mesa V."/>
            <person name="Sprenger R.R."/>
            <person name="Richter M."/>
            <person name="Diez M.S."/>
            <person name="Solano J."/>
            <person name="Bargiela R."/>
            <person name="Golyshina O.V."/>
            <person name="Manteca A."/>
            <person name="Ramos J.L."/>
            <person name="Gallego J.R."/>
            <person name="Llorente I."/>
            <person name="Martins Dos Santos V.A."/>
            <person name="Jensen O.N."/>
            <person name="Pelaez A.I."/>
            <person name="Sanchez J."/>
            <person name="Ferrer M."/>
        </authorList>
    </citation>
    <scope>NUCLEOTIDE SEQUENCE</scope>
</reference>
<dbReference type="EMBL" id="AUZZ01008481">
    <property type="protein sequence ID" value="EQD37873.1"/>
    <property type="molecule type" value="Genomic_DNA"/>
</dbReference>
<name>T0YXT1_9ZZZZ</name>
<feature type="non-terminal residue" evidence="1">
    <location>
        <position position="1"/>
    </location>
</feature>
<proteinExistence type="predicted"/>
<protein>
    <submittedName>
        <fullName evidence="1">Type III restriction protein res subunit</fullName>
    </submittedName>
</protein>
<comment type="caution">
    <text evidence="1">The sequence shown here is derived from an EMBL/GenBank/DDBJ whole genome shotgun (WGS) entry which is preliminary data.</text>
</comment>
<dbReference type="AlphaFoldDB" id="T0YXT1"/>
<sequence>PMVRDQMVLIQDVQSDAWWQDVTVPMLEGMRRRLRDLIKLIEKQKRRPIYTDFEDEMGGRCRSSCPA</sequence>
<accession>T0YXT1</accession>